<evidence type="ECO:0000313" key="5">
    <source>
        <dbReference type="WBParaSite" id="ACRNAN_scaffold3405.g9107.t1"/>
    </source>
</evidence>
<dbReference type="CDD" id="cd06526">
    <property type="entry name" value="metazoan_ACD"/>
    <property type="match status" value="1"/>
</dbReference>
<dbReference type="GO" id="GO:0005634">
    <property type="term" value="C:nucleus"/>
    <property type="evidence" value="ECO:0007669"/>
    <property type="project" value="TreeGrafter"/>
</dbReference>
<organism evidence="4 5">
    <name type="scientific">Acrobeloides nanus</name>
    <dbReference type="NCBI Taxonomy" id="290746"/>
    <lineage>
        <taxon>Eukaryota</taxon>
        <taxon>Metazoa</taxon>
        <taxon>Ecdysozoa</taxon>
        <taxon>Nematoda</taxon>
        <taxon>Chromadorea</taxon>
        <taxon>Rhabditida</taxon>
        <taxon>Tylenchina</taxon>
        <taxon>Cephalobomorpha</taxon>
        <taxon>Cephaloboidea</taxon>
        <taxon>Cephalobidae</taxon>
        <taxon>Acrobeloides</taxon>
    </lineage>
</organism>
<evidence type="ECO:0000256" key="2">
    <source>
        <dbReference type="RuleBase" id="RU003616"/>
    </source>
</evidence>
<dbReference type="WBParaSite" id="ACRNAN_scaffold3405.g9107.t1">
    <property type="protein sequence ID" value="ACRNAN_scaffold3405.g9107.t1"/>
    <property type="gene ID" value="ACRNAN_scaffold3405.g9107"/>
</dbReference>
<keyword evidence="4" id="KW-1185">Reference proteome</keyword>
<dbReference type="Pfam" id="PF00011">
    <property type="entry name" value="HSP20"/>
    <property type="match status" value="1"/>
</dbReference>
<proteinExistence type="inferred from homology"/>
<dbReference type="GO" id="GO:0051082">
    <property type="term" value="F:unfolded protein binding"/>
    <property type="evidence" value="ECO:0007669"/>
    <property type="project" value="TreeGrafter"/>
</dbReference>
<feature type="domain" description="SHSP" evidence="3">
    <location>
        <begin position="16"/>
        <end position="123"/>
    </location>
</feature>
<reference evidence="5" key="1">
    <citation type="submission" date="2022-11" db="UniProtKB">
        <authorList>
            <consortium name="WormBaseParasite"/>
        </authorList>
    </citation>
    <scope>IDENTIFICATION</scope>
</reference>
<dbReference type="Proteomes" id="UP000887540">
    <property type="component" value="Unplaced"/>
</dbReference>
<accession>A0A914DNY2</accession>
<dbReference type="GO" id="GO:0005737">
    <property type="term" value="C:cytoplasm"/>
    <property type="evidence" value="ECO:0007669"/>
    <property type="project" value="TreeGrafter"/>
</dbReference>
<dbReference type="AlphaFoldDB" id="A0A914DNY2"/>
<name>A0A914DNY2_9BILA</name>
<protein>
    <submittedName>
        <fullName evidence="5">SHSP domain-containing protein</fullName>
    </submittedName>
</protein>
<dbReference type="InterPro" id="IPR008978">
    <property type="entry name" value="HSP20-like_chaperone"/>
</dbReference>
<dbReference type="Gene3D" id="2.60.40.790">
    <property type="match status" value="1"/>
</dbReference>
<evidence type="ECO:0000256" key="1">
    <source>
        <dbReference type="PROSITE-ProRule" id="PRU00285"/>
    </source>
</evidence>
<dbReference type="GO" id="GO:0009408">
    <property type="term" value="P:response to heat"/>
    <property type="evidence" value="ECO:0007669"/>
    <property type="project" value="TreeGrafter"/>
</dbReference>
<sequence length="133" mass="15536">MRAVQMVDTFLDDDMQLRIRDNAGQLKMEENGDFTYRVNIQGYRPEELKVDIEGDDMVIQGEHKEERENEHVYRQFRRKFKIPKEALKDSIRADMVDTGLLIITGQSLGAVQAQKRNIPIEQKKSDKPDLTKK</sequence>
<comment type="similarity">
    <text evidence="1 2">Belongs to the small heat shock protein (HSP20) family.</text>
</comment>
<evidence type="ECO:0000313" key="4">
    <source>
        <dbReference type="Proteomes" id="UP000887540"/>
    </source>
</evidence>
<dbReference type="PANTHER" id="PTHR45640:SF26">
    <property type="entry name" value="RE23625P"/>
    <property type="match status" value="1"/>
</dbReference>
<dbReference type="GO" id="GO:0042026">
    <property type="term" value="P:protein refolding"/>
    <property type="evidence" value="ECO:0007669"/>
    <property type="project" value="TreeGrafter"/>
</dbReference>
<dbReference type="PROSITE" id="PS01031">
    <property type="entry name" value="SHSP"/>
    <property type="match status" value="1"/>
</dbReference>
<dbReference type="PANTHER" id="PTHR45640">
    <property type="entry name" value="HEAT SHOCK PROTEIN HSP-12.2-RELATED"/>
    <property type="match status" value="1"/>
</dbReference>
<dbReference type="InterPro" id="IPR002068">
    <property type="entry name" value="A-crystallin/Hsp20_dom"/>
</dbReference>
<dbReference type="SUPFAM" id="SSF49764">
    <property type="entry name" value="HSP20-like chaperones"/>
    <property type="match status" value="1"/>
</dbReference>
<evidence type="ECO:0000259" key="3">
    <source>
        <dbReference type="PROSITE" id="PS01031"/>
    </source>
</evidence>
<dbReference type="InterPro" id="IPR001436">
    <property type="entry name" value="Alpha-crystallin/sHSP_animal"/>
</dbReference>